<dbReference type="AlphaFoldDB" id="A0A8X6LUX0"/>
<evidence type="ECO:0000256" key="2">
    <source>
        <dbReference type="ARBA" id="ARBA00022701"/>
    </source>
</evidence>
<dbReference type="EMBL" id="BMAO01018161">
    <property type="protein sequence ID" value="GFR21547.1"/>
    <property type="molecule type" value="Genomic_DNA"/>
</dbReference>
<sequence length="119" mass="13050">MHGNAGVCRQVSNMSIARDLKWITQACTIGFNVLGIWPENVDGSDVNTYSRSHNQKLVATGDDFGKVNIYSYPACHPKSPHHSCGGHSSHLTNVDFTPNDICLISLGGRDYSIMQWALT</sequence>
<dbReference type="GO" id="GO:0000226">
    <property type="term" value="P:microtubule cytoskeleton organization"/>
    <property type="evidence" value="ECO:0007669"/>
    <property type="project" value="TreeGrafter"/>
</dbReference>
<evidence type="ECO:0000256" key="1">
    <source>
        <dbReference type="ARBA" id="ARBA00022574"/>
    </source>
</evidence>
<name>A0A8X6LUX0_TRICU</name>
<comment type="caution">
    <text evidence="6">The sequence shown here is derived from an EMBL/GenBank/DDBJ whole genome shotgun (WGS) entry which is preliminary data.</text>
</comment>
<dbReference type="InterPro" id="IPR015943">
    <property type="entry name" value="WD40/YVTN_repeat-like_dom_sf"/>
</dbReference>
<dbReference type="Proteomes" id="UP000887116">
    <property type="component" value="Unassembled WGS sequence"/>
</dbReference>
<dbReference type="GO" id="GO:0005874">
    <property type="term" value="C:microtubule"/>
    <property type="evidence" value="ECO:0007669"/>
    <property type="project" value="UniProtKB-KW"/>
</dbReference>
<keyword evidence="1 4" id="KW-0853">WD repeat</keyword>
<dbReference type="SUPFAM" id="SSF50978">
    <property type="entry name" value="WD40 repeat-like"/>
    <property type="match status" value="1"/>
</dbReference>
<gene>
    <name evidence="6" type="primary">EML1</name>
    <name evidence="6" type="ORF">TNCT_363641</name>
</gene>
<dbReference type="Gene3D" id="2.130.10.10">
    <property type="entry name" value="YVTN repeat-like/Quinoprotein amine dehydrogenase"/>
    <property type="match status" value="1"/>
</dbReference>
<feature type="domain" description="EML-like second beta-propeller" evidence="5">
    <location>
        <begin position="8"/>
        <end position="117"/>
    </location>
</feature>
<dbReference type="PROSITE" id="PS50294">
    <property type="entry name" value="WD_REPEATS_REGION"/>
    <property type="match status" value="1"/>
</dbReference>
<dbReference type="PANTHER" id="PTHR13720">
    <property type="entry name" value="WD-40 REPEAT PROTEIN"/>
    <property type="match status" value="1"/>
</dbReference>
<dbReference type="InterPro" id="IPR001680">
    <property type="entry name" value="WD40_rpt"/>
</dbReference>
<organism evidence="6 7">
    <name type="scientific">Trichonephila clavata</name>
    <name type="common">Joro spider</name>
    <name type="synonym">Nephila clavata</name>
    <dbReference type="NCBI Taxonomy" id="2740835"/>
    <lineage>
        <taxon>Eukaryota</taxon>
        <taxon>Metazoa</taxon>
        <taxon>Ecdysozoa</taxon>
        <taxon>Arthropoda</taxon>
        <taxon>Chelicerata</taxon>
        <taxon>Arachnida</taxon>
        <taxon>Araneae</taxon>
        <taxon>Araneomorphae</taxon>
        <taxon>Entelegynae</taxon>
        <taxon>Araneoidea</taxon>
        <taxon>Nephilidae</taxon>
        <taxon>Trichonephila</taxon>
    </lineage>
</organism>
<dbReference type="GO" id="GO:0072686">
    <property type="term" value="C:mitotic spindle"/>
    <property type="evidence" value="ECO:0007669"/>
    <property type="project" value="TreeGrafter"/>
</dbReference>
<accession>A0A8X6LUX0</accession>
<reference evidence="6" key="1">
    <citation type="submission" date="2020-07" db="EMBL/GenBank/DDBJ databases">
        <title>Multicomponent nature underlies the extraordinary mechanical properties of spider dragline silk.</title>
        <authorList>
            <person name="Kono N."/>
            <person name="Nakamura H."/>
            <person name="Mori M."/>
            <person name="Yoshida Y."/>
            <person name="Ohtoshi R."/>
            <person name="Malay A.D."/>
            <person name="Moran D.A.P."/>
            <person name="Tomita M."/>
            <person name="Numata K."/>
            <person name="Arakawa K."/>
        </authorList>
    </citation>
    <scope>NUCLEOTIDE SEQUENCE</scope>
</reference>
<dbReference type="InterPro" id="IPR055442">
    <property type="entry name" value="Beta-prop_EML-like_2nd"/>
</dbReference>
<dbReference type="Pfam" id="PF23414">
    <property type="entry name" value="Beta-prop_EML_2"/>
    <property type="match status" value="1"/>
</dbReference>
<keyword evidence="7" id="KW-1185">Reference proteome</keyword>
<feature type="repeat" description="WD" evidence="4">
    <location>
        <begin position="84"/>
        <end position="119"/>
    </location>
</feature>
<evidence type="ECO:0000256" key="3">
    <source>
        <dbReference type="ARBA" id="ARBA00022737"/>
    </source>
</evidence>
<dbReference type="InterPro" id="IPR050630">
    <property type="entry name" value="WD_repeat_EMAP"/>
</dbReference>
<dbReference type="OrthoDB" id="47802at2759"/>
<dbReference type="PANTHER" id="PTHR13720:SF50">
    <property type="entry name" value="ECHINODERM MICROTUBULE-ASSOCIATED PROTEIN-LIKE 2"/>
    <property type="match status" value="1"/>
</dbReference>
<evidence type="ECO:0000259" key="5">
    <source>
        <dbReference type="Pfam" id="PF23414"/>
    </source>
</evidence>
<dbReference type="PROSITE" id="PS50082">
    <property type="entry name" value="WD_REPEATS_2"/>
    <property type="match status" value="1"/>
</dbReference>
<keyword evidence="2" id="KW-0493">Microtubule</keyword>
<dbReference type="InterPro" id="IPR036322">
    <property type="entry name" value="WD40_repeat_dom_sf"/>
</dbReference>
<proteinExistence type="predicted"/>
<evidence type="ECO:0000256" key="4">
    <source>
        <dbReference type="PROSITE-ProRule" id="PRU00221"/>
    </source>
</evidence>
<protein>
    <submittedName>
        <fullName evidence="6">Echinoderm microtubule-associated protein-like 1</fullName>
    </submittedName>
</protein>
<evidence type="ECO:0000313" key="6">
    <source>
        <dbReference type="EMBL" id="GFR21547.1"/>
    </source>
</evidence>
<dbReference type="GO" id="GO:0008017">
    <property type="term" value="F:microtubule binding"/>
    <property type="evidence" value="ECO:0007669"/>
    <property type="project" value="TreeGrafter"/>
</dbReference>
<keyword evidence="3" id="KW-0677">Repeat</keyword>
<evidence type="ECO:0000313" key="7">
    <source>
        <dbReference type="Proteomes" id="UP000887116"/>
    </source>
</evidence>